<reference evidence="2 3" key="1">
    <citation type="journal article" date="2021" name="Microbiol. Resour. Announc.">
        <title>Complete Genome Sequences of Two Rhodococcus sp. Strains with Large and Linear Chromosomes, Isolated from Apple Rhizosphere.</title>
        <authorList>
            <person name="Benning S."/>
            <person name="Brugnone N."/>
            <person name="Siani R."/>
            <person name="Kublik S."/>
            <person name="Schloter M."/>
            <person name="Rad V."/>
        </authorList>
    </citation>
    <scope>NUCLEOTIDE SEQUENCE [LARGE SCALE GENOMIC DNA]</scope>
    <source>
        <strain evidence="2 3">R79</strain>
    </source>
</reference>
<dbReference type="EMBL" id="CP070619">
    <property type="protein sequence ID" value="QSE89800.1"/>
    <property type="molecule type" value="Genomic_DNA"/>
</dbReference>
<gene>
    <name evidence="2" type="ORF">JWS13_14785</name>
</gene>
<dbReference type="RefSeq" id="WP_206006275.1">
    <property type="nucleotide sequence ID" value="NZ_CP070619.1"/>
</dbReference>
<proteinExistence type="predicted"/>
<sequence>MDLHDRAMLDFTRAWHPYGGADEQIFPEFGISAQVFYRRALSLLNRKLTGPELGETERTSLQTFCEEKLSQYGISVANGWSGRHGLAVGDRVDAAPRSGGRGRCDSSGNRETDCRVGTLSAFSVKSDAFDWES</sequence>
<name>A0A974ZTF9_9NOCA</name>
<feature type="compositionally biased region" description="Basic and acidic residues" evidence="1">
    <location>
        <begin position="102"/>
        <end position="111"/>
    </location>
</feature>
<protein>
    <recommendedName>
        <fullName evidence="4">DUF3263 domain-containing protein</fullName>
    </recommendedName>
</protein>
<evidence type="ECO:0000313" key="2">
    <source>
        <dbReference type="EMBL" id="QSE89800.1"/>
    </source>
</evidence>
<evidence type="ECO:0000256" key="1">
    <source>
        <dbReference type="SAM" id="MobiDB-lite"/>
    </source>
</evidence>
<accession>A0A974ZTF9</accession>
<organism evidence="2 3">
    <name type="scientific">Rhodococcus pseudokoreensis</name>
    <dbReference type="NCBI Taxonomy" id="2811421"/>
    <lineage>
        <taxon>Bacteria</taxon>
        <taxon>Bacillati</taxon>
        <taxon>Actinomycetota</taxon>
        <taxon>Actinomycetes</taxon>
        <taxon>Mycobacteriales</taxon>
        <taxon>Nocardiaceae</taxon>
        <taxon>Rhodococcus</taxon>
    </lineage>
</organism>
<evidence type="ECO:0000313" key="3">
    <source>
        <dbReference type="Proteomes" id="UP000662986"/>
    </source>
</evidence>
<feature type="region of interest" description="Disordered" evidence="1">
    <location>
        <begin position="91"/>
        <end position="111"/>
    </location>
</feature>
<dbReference type="Proteomes" id="UP000662986">
    <property type="component" value="Chromosome"/>
</dbReference>
<keyword evidence="3" id="KW-1185">Reference proteome</keyword>
<reference evidence="2 3" key="2">
    <citation type="journal article" date="2022" name="Arch. Microbiol.">
        <title>Rhodococcus pseudokoreensis sp. nov. isolated from the rhizosphere of young M26 apple rootstocks.</title>
        <authorList>
            <person name="Kampfer P."/>
            <person name="Glaeser S.P."/>
            <person name="Blom J."/>
            <person name="Wolf J."/>
            <person name="Benning S."/>
            <person name="Schloter M."/>
            <person name="Neumann-Schaal M."/>
        </authorList>
    </citation>
    <scope>NUCLEOTIDE SEQUENCE [LARGE SCALE GENOMIC DNA]</scope>
    <source>
        <strain evidence="2 3">R79</strain>
    </source>
</reference>
<evidence type="ECO:0008006" key="4">
    <source>
        <dbReference type="Google" id="ProtNLM"/>
    </source>
</evidence>